<reference evidence="8" key="1">
    <citation type="journal article" date="2010" name="Nat. Biotechnol.">
        <title>Draft genome sequence of the oilseed species Ricinus communis.</title>
        <authorList>
            <person name="Chan A.P."/>
            <person name="Crabtree J."/>
            <person name="Zhao Q."/>
            <person name="Lorenzi H."/>
            <person name="Orvis J."/>
            <person name="Puiu D."/>
            <person name="Melake-Berhan A."/>
            <person name="Jones K.M."/>
            <person name="Redman J."/>
            <person name="Chen G."/>
            <person name="Cahoon E.B."/>
            <person name="Gedil M."/>
            <person name="Stanke M."/>
            <person name="Haas B.J."/>
            <person name="Wortman J.R."/>
            <person name="Fraser-Liggett C.M."/>
            <person name="Ravel J."/>
            <person name="Rabinowicz P.D."/>
        </authorList>
    </citation>
    <scope>NUCLEOTIDE SEQUENCE [LARGE SCALE GENOMIC DNA]</scope>
    <source>
        <strain evidence="8">cv. Hale</strain>
    </source>
</reference>
<evidence type="ECO:0000256" key="3">
    <source>
        <dbReference type="ARBA" id="ARBA00023016"/>
    </source>
</evidence>
<gene>
    <name evidence="7" type="ORF">RCOM_1584770</name>
</gene>
<comment type="subcellular location">
    <subcellularLocation>
        <location evidence="1">Nucleus</location>
    </subcellularLocation>
</comment>
<dbReference type="PROSITE" id="PS51879">
    <property type="entry name" value="RST"/>
    <property type="match status" value="1"/>
</dbReference>
<dbReference type="PANTHER" id="PTHR32263:SF19">
    <property type="entry name" value="OS03G0230300 PROTEIN"/>
    <property type="match status" value="1"/>
</dbReference>
<accession>B9R6S2</accession>
<dbReference type="InParanoid" id="B9R6S2"/>
<sequence length="395" mass="44689">MVESTRVKFPTNSPISVASPSSFPPPRISPTAANCCRNYDNFKRSALPVRFMYFNHDGRWTNFPAEVVASLKSAFLQHFDFKLNQSHSPKIDIEIRIDNGNSNNKRKREGFVLLLYKEEPEMSSSMKGDAMNRQRLEKWPNCCRLLSERGNCLCKAIRQWLVEAPLEKARFSAFEKQIEVTETAPDKGGLARAIYAWYGASVKDVESVLVHGFGLCSKVYGPDSYGVDVYLSPVGLPYISAKLAEVDENGEKHIVRCRLILGNVEQVKAASQQDRPSSRFFDTGADDTVNPKWYVVWPCNMSRHIIPVCVVSFKYSLQYLHDKCQLKGLSGTRYSLEKLISKMRNSLPLTKLREVETLCNTFRAGKLARDMLVKPMRLAAGDEVLLSTIKEIQAE</sequence>
<keyword evidence="8" id="KW-1185">Reference proteome</keyword>
<dbReference type="STRING" id="3988.B9R6S2"/>
<dbReference type="EMBL" id="EQ973772">
    <property type="protein sequence ID" value="EEF52202.1"/>
    <property type="molecule type" value="Genomic_DNA"/>
</dbReference>
<dbReference type="GO" id="GO:0005634">
    <property type="term" value="C:nucleus"/>
    <property type="evidence" value="ECO:0007669"/>
    <property type="project" value="UniProtKB-SubCell"/>
</dbReference>
<evidence type="ECO:0000259" key="6">
    <source>
        <dbReference type="PROSITE" id="PS51879"/>
    </source>
</evidence>
<evidence type="ECO:0008006" key="9">
    <source>
        <dbReference type="Google" id="ProtNLM"/>
    </source>
</evidence>
<dbReference type="InterPro" id="IPR044964">
    <property type="entry name" value="RCD1/SRO1-5"/>
</dbReference>
<protein>
    <recommendedName>
        <fullName evidence="9">Inactive poly [ADP-ribose] polymerase SRO3</fullName>
    </recommendedName>
</protein>
<evidence type="ECO:0000313" key="7">
    <source>
        <dbReference type="EMBL" id="EEF52202.1"/>
    </source>
</evidence>
<evidence type="ECO:0000256" key="4">
    <source>
        <dbReference type="ARBA" id="ARBA00023242"/>
    </source>
</evidence>
<keyword evidence="4" id="KW-0539">Nucleus</keyword>
<dbReference type="eggNOG" id="ENOG502QSEQ">
    <property type="taxonomic scope" value="Eukaryota"/>
</dbReference>
<keyword evidence="2" id="KW-0217">Developmental protein</keyword>
<evidence type="ECO:0000313" key="8">
    <source>
        <dbReference type="Proteomes" id="UP000008311"/>
    </source>
</evidence>
<organism evidence="7 8">
    <name type="scientific">Ricinus communis</name>
    <name type="common">Castor bean</name>
    <dbReference type="NCBI Taxonomy" id="3988"/>
    <lineage>
        <taxon>Eukaryota</taxon>
        <taxon>Viridiplantae</taxon>
        <taxon>Streptophyta</taxon>
        <taxon>Embryophyta</taxon>
        <taxon>Tracheophyta</taxon>
        <taxon>Spermatophyta</taxon>
        <taxon>Magnoliopsida</taxon>
        <taxon>eudicotyledons</taxon>
        <taxon>Gunneridae</taxon>
        <taxon>Pentapetalae</taxon>
        <taxon>rosids</taxon>
        <taxon>fabids</taxon>
        <taxon>Malpighiales</taxon>
        <taxon>Euphorbiaceae</taxon>
        <taxon>Acalyphoideae</taxon>
        <taxon>Acalypheae</taxon>
        <taxon>Ricinus</taxon>
    </lineage>
</organism>
<evidence type="ECO:0000256" key="1">
    <source>
        <dbReference type="ARBA" id="ARBA00004123"/>
    </source>
</evidence>
<dbReference type="Proteomes" id="UP000008311">
    <property type="component" value="Unassembled WGS sequence"/>
</dbReference>
<feature type="domain" description="PARP catalytic" evidence="5">
    <location>
        <begin position="122"/>
        <end position="328"/>
    </location>
</feature>
<name>B9R6S2_RICCO</name>
<dbReference type="PANTHER" id="PTHR32263">
    <property type="entry name" value="INACTIVE POLY [ADP-RIBOSE] POLYMERASE SRO4-RELATED"/>
    <property type="match status" value="1"/>
</dbReference>
<dbReference type="PROSITE" id="PS51059">
    <property type="entry name" value="PARP_CATALYTIC"/>
    <property type="match status" value="1"/>
</dbReference>
<proteinExistence type="predicted"/>
<dbReference type="InterPro" id="IPR022003">
    <property type="entry name" value="RST"/>
</dbReference>
<dbReference type="Pfam" id="PF12174">
    <property type="entry name" value="RST"/>
    <property type="match status" value="1"/>
</dbReference>
<dbReference type="Gene3D" id="3.90.228.10">
    <property type="match status" value="1"/>
</dbReference>
<dbReference type="AlphaFoldDB" id="B9R6S2"/>
<dbReference type="SUPFAM" id="SSF56399">
    <property type="entry name" value="ADP-ribosylation"/>
    <property type="match status" value="1"/>
</dbReference>
<dbReference type="GO" id="GO:0003950">
    <property type="term" value="F:NAD+ poly-ADP-ribosyltransferase activity"/>
    <property type="evidence" value="ECO:0007669"/>
    <property type="project" value="InterPro"/>
</dbReference>
<feature type="domain" description="RST" evidence="6">
    <location>
        <begin position="327"/>
        <end position="395"/>
    </location>
</feature>
<evidence type="ECO:0000256" key="2">
    <source>
        <dbReference type="ARBA" id="ARBA00022473"/>
    </source>
</evidence>
<keyword evidence="3" id="KW-0346">Stress response</keyword>
<dbReference type="InterPro" id="IPR012317">
    <property type="entry name" value="Poly(ADP-ribose)pol_cat_dom"/>
</dbReference>
<evidence type="ECO:0000259" key="5">
    <source>
        <dbReference type="PROSITE" id="PS51059"/>
    </source>
</evidence>